<feature type="compositionally biased region" description="Basic and acidic residues" evidence="2">
    <location>
        <begin position="128"/>
        <end position="140"/>
    </location>
</feature>
<feature type="compositionally biased region" description="Pro residues" evidence="2">
    <location>
        <begin position="585"/>
        <end position="603"/>
    </location>
</feature>
<accession>A0A8C5U5Y6</accession>
<sequence>SFTGDTNPDLESGLSPKEEGELEDGEISDDDNNGFGPCSSGSEPAGSLVSSSSSRPYSRRRPPPGLHGSGSVSSPGRPFPRSRHQPPPDTGHVHGHGGYRPKDSFRSHPPAPRMPPGSHSDTGPRLSFWERSHNALDRFRFRGRPYRGGGRWGRSRGGSDRPGNPPGRPPGGGGGAGFSSSQGWREPSPRKSKTFGRSPSRKQNYSSKNESSVEESFEDLLLKYKQIQLELEHINKDERLALSNREENEKQDGEKTVNTEDQITVENDSIKTDAIKEVPPEEKNPVMGFQAFELKPLRQKLPTPAERSRLKKGKEGTKKSSEKSELTESGQGTEDKEQTSVRKHSSSGVASEKKLLDDEEEMSELQLRLLALQSASKKWQQKEQQVMKESKEKLTKTKSVTQKVKTIILNPLTFTQNSKIGGTNWQTLRKQQTKTSKKMQQQKELDRRQKEEDQRKQEEEEERRKREEEIRKIRDLSNQEEQYNRFMKLVGGKRRSRSRSSDTDLRWSLDKQSTESAGGIYQYDNYDEVAMDTDSETNSPGKTYLQFSYMFSLFTCLFYCFFSQPVPSLSHLYMEGIPCVSLEPPPPLPPLPPEEPEQPPKPPFADEEEEEEMLLREELLKSLANKRAFRAEETSSNSGPPSPPVPDNLQSVPRSNLCAVSINTVSQPRVQNTKFVRVPRLPRAVITLPKHKSVVVTLNDSDDSESDGEPSNSTSSVFGGLESMIKEARRNVEASKIKAPPKSEKENDPMRTPEALPEDKKIEYRLLKEEIASREKQRLIKSDPVKNSSSPANSDGEVDGIGRIAVVTKQVTEAEAKLKKNRMLLMKDESVLKNLLQQQAKKRENVRIAENKINKLAEQLQATEKILNANKAFLKRLQEHIHKVQQRVAVKKALALKYGEELARAKAVASKEIGKRKLEQDHLGVSQHAFKPSYLEESMKDSEFALPQPSLHDLTQDKLTLDSEENYFDDEVLSNSNRERRRSFRESNSFTKPNLKHMDTPKQETINKLSKKASEEPELFLGLNIDELKKLYAKADSLKELLMKSTAFVVPKDDLLCGQEISVDMDFFTSQSKQTEVKPFPFGPYRSPLLLFKSYRFSPYFRTKEKLYLSSITYSNMIEPKQCFCRFDLTGTCNDDDCQWQHMKDCTPSRKQLFQDILSYNLELIGCSEKSTDEEISTATAVIFHKFKKYVEKLFAHPTEHKKRVPVLDAVVTPDDVRYFTSETDDISNLEASVQENPCNVQLWIKLAYKYLNQNEGSSSECLDSTLNVLARALENNKENPEIWCHYLRLFSKRGTKEEIQEMCETAVEYAPSYQIWWTFLNLENSFDGKDYVCGRMLQFLTEVTGRGENPNLVSFQLLETLLYRVHLSLFTGRHQNALLLLQNALKPANEKIIAEHLTASDRCLAWLAYIHLIEFGVLPVKFYDPANVSPSRIVQKEPFLIPWQTVQDVKTDPDTLLAMFEDAVKTCTDESLEADKRIAVCFPLYRNMIALLKLLERWESAAELCRSLLELCPSNCQLLESLATLYLQMEQSDNAHGVWIGAFEKNPQNAEVFYRLCKFLVAQERSSSILPLLQNFVAAFFENTCQQHGPMDLLRYLLNFPMPIEFTSPLYKEHLTDDVVNQQIPYLWQIYCLCQSLHASVGEALDAYEAALGAVMQQETVQNIWLDYLVFLNCKVVESTNKVQEFKLFTDLVNRCLVTVPTRYPIPFSTADYWTNYEFHNKVKMYLWTVLIKQRG</sequence>
<dbReference type="GO" id="GO:0005634">
    <property type="term" value="C:nucleus"/>
    <property type="evidence" value="ECO:0007669"/>
    <property type="project" value="TreeGrafter"/>
</dbReference>
<feature type="compositionally biased region" description="Gly residues" evidence="2">
    <location>
        <begin position="146"/>
        <end position="156"/>
    </location>
</feature>
<dbReference type="Proteomes" id="UP000694560">
    <property type="component" value="Unplaced"/>
</dbReference>
<dbReference type="Ensembl" id="ENSMCST00000017439.1">
    <property type="protein sequence ID" value="ENSMCSP00000017005.1"/>
    <property type="gene ID" value="ENSMCSG00000011276.1"/>
</dbReference>
<organism evidence="4 5">
    <name type="scientific">Malurus cyaneus samueli</name>
    <dbReference type="NCBI Taxonomy" id="2593467"/>
    <lineage>
        <taxon>Eukaryota</taxon>
        <taxon>Metazoa</taxon>
        <taxon>Chordata</taxon>
        <taxon>Craniata</taxon>
        <taxon>Vertebrata</taxon>
        <taxon>Euteleostomi</taxon>
        <taxon>Archelosauria</taxon>
        <taxon>Archosauria</taxon>
        <taxon>Dinosauria</taxon>
        <taxon>Saurischia</taxon>
        <taxon>Theropoda</taxon>
        <taxon>Coelurosauria</taxon>
        <taxon>Aves</taxon>
        <taxon>Neognathae</taxon>
        <taxon>Neoaves</taxon>
        <taxon>Telluraves</taxon>
        <taxon>Australaves</taxon>
        <taxon>Passeriformes</taxon>
        <taxon>Meliphagoidea</taxon>
        <taxon>Maluridae</taxon>
        <taxon>Malurus</taxon>
    </lineage>
</organism>
<feature type="coiled-coil region" evidence="1">
    <location>
        <begin position="832"/>
        <end position="866"/>
    </location>
</feature>
<dbReference type="InterPro" id="IPR019607">
    <property type="entry name" value="Putative_zinc-finger_domain"/>
</dbReference>
<dbReference type="SUPFAM" id="SSF48452">
    <property type="entry name" value="TPR-like"/>
    <property type="match status" value="1"/>
</dbReference>
<dbReference type="PANTHER" id="PTHR21563:SF3">
    <property type="entry name" value="ZINC FINGER C3H1 DOMAIN-CONTAINING PROTEIN"/>
    <property type="match status" value="1"/>
</dbReference>
<evidence type="ECO:0000313" key="4">
    <source>
        <dbReference type="Ensembl" id="ENSMCSP00000017005.1"/>
    </source>
</evidence>
<feature type="compositionally biased region" description="Acidic residues" evidence="2">
    <location>
        <begin position="20"/>
        <end position="32"/>
    </location>
</feature>
<evidence type="ECO:0000256" key="1">
    <source>
        <dbReference type="SAM" id="Coils"/>
    </source>
</evidence>
<reference evidence="4" key="1">
    <citation type="submission" date="2025-08" db="UniProtKB">
        <authorList>
            <consortium name="Ensembl"/>
        </authorList>
    </citation>
    <scope>IDENTIFICATION</scope>
</reference>
<feature type="compositionally biased region" description="Basic and acidic residues" evidence="2">
    <location>
        <begin position="441"/>
        <end position="469"/>
    </location>
</feature>
<feature type="region of interest" description="Disordered" evidence="2">
    <location>
        <begin position="488"/>
        <end position="511"/>
    </location>
</feature>
<feature type="region of interest" description="Disordered" evidence="2">
    <location>
        <begin position="978"/>
        <end position="999"/>
    </location>
</feature>
<feature type="region of interest" description="Disordered" evidence="2">
    <location>
        <begin position="428"/>
        <end position="469"/>
    </location>
</feature>
<feature type="compositionally biased region" description="Basic and acidic residues" evidence="2">
    <location>
        <begin position="499"/>
        <end position="511"/>
    </location>
</feature>
<feature type="compositionally biased region" description="Low complexity" evidence="2">
    <location>
        <begin position="39"/>
        <end position="56"/>
    </location>
</feature>
<feature type="region of interest" description="Disordered" evidence="2">
    <location>
        <begin position="237"/>
        <end position="363"/>
    </location>
</feature>
<feature type="region of interest" description="Disordered" evidence="2">
    <location>
        <begin position="628"/>
        <end position="652"/>
    </location>
</feature>
<reference evidence="4" key="2">
    <citation type="submission" date="2025-09" db="UniProtKB">
        <authorList>
            <consortium name="Ensembl"/>
        </authorList>
    </citation>
    <scope>IDENTIFICATION</scope>
</reference>
<evidence type="ECO:0000256" key="2">
    <source>
        <dbReference type="SAM" id="MobiDB-lite"/>
    </source>
</evidence>
<feature type="region of interest" description="Disordered" evidence="2">
    <location>
        <begin position="699"/>
        <end position="719"/>
    </location>
</feature>
<dbReference type="Gene3D" id="1.25.40.10">
    <property type="entry name" value="Tetratricopeptide repeat domain"/>
    <property type="match status" value="2"/>
</dbReference>
<dbReference type="GO" id="GO:0000178">
    <property type="term" value="C:exosome (RNase complex)"/>
    <property type="evidence" value="ECO:0007669"/>
    <property type="project" value="TreeGrafter"/>
</dbReference>
<keyword evidence="1" id="KW-0175">Coiled coil</keyword>
<keyword evidence="5" id="KW-1185">Reference proteome</keyword>
<dbReference type="PANTHER" id="PTHR21563">
    <property type="entry name" value="ZINC FINGER C3H1 DOMAIN-CONTAINING PROTEIN"/>
    <property type="match status" value="1"/>
</dbReference>
<feature type="compositionally biased region" description="Polar residues" evidence="2">
    <location>
        <begin position="195"/>
        <end position="210"/>
    </location>
</feature>
<feature type="region of interest" description="Disordered" evidence="2">
    <location>
        <begin position="778"/>
        <end position="797"/>
    </location>
</feature>
<evidence type="ECO:0000313" key="5">
    <source>
        <dbReference type="Proteomes" id="UP000694560"/>
    </source>
</evidence>
<dbReference type="Pfam" id="PF10650">
    <property type="entry name" value="zf-C3H1"/>
    <property type="match status" value="1"/>
</dbReference>
<feature type="domain" description="Putative zinc-finger" evidence="3">
    <location>
        <begin position="1124"/>
        <end position="1144"/>
    </location>
</feature>
<feature type="region of interest" description="Disordered" evidence="2">
    <location>
        <begin position="1"/>
        <end position="213"/>
    </location>
</feature>
<feature type="compositionally biased region" description="Basic and acidic residues" evidence="2">
    <location>
        <begin position="313"/>
        <end position="326"/>
    </location>
</feature>
<evidence type="ECO:0000259" key="3">
    <source>
        <dbReference type="Pfam" id="PF10650"/>
    </source>
</evidence>
<dbReference type="InterPro" id="IPR011990">
    <property type="entry name" value="TPR-like_helical_dom_sf"/>
</dbReference>
<protein>
    <submittedName>
        <fullName evidence="4">Zinc finger C3H1-type containing</fullName>
    </submittedName>
</protein>
<feature type="region of interest" description="Disordered" evidence="2">
    <location>
        <begin position="585"/>
        <end position="612"/>
    </location>
</feature>
<feature type="compositionally biased region" description="Basic and acidic residues" evidence="2">
    <location>
        <begin position="268"/>
        <end position="284"/>
    </location>
</feature>
<proteinExistence type="predicted"/>
<feature type="region of interest" description="Disordered" evidence="2">
    <location>
        <begin position="732"/>
        <end position="759"/>
    </location>
</feature>
<name>A0A8C5U5Y6_9PASS</name>
<dbReference type="InterPro" id="IPR039278">
    <property type="entry name" value="Red1"/>
</dbReference>
<feature type="region of interest" description="Disordered" evidence="2">
    <location>
        <begin position="376"/>
        <end position="398"/>
    </location>
</feature>
<feature type="compositionally biased region" description="Basic and acidic residues" evidence="2">
    <location>
        <begin position="385"/>
        <end position="395"/>
    </location>
</feature>
<feature type="compositionally biased region" description="Basic and acidic residues" evidence="2">
    <location>
        <begin position="237"/>
        <end position="258"/>
    </location>
</feature>